<dbReference type="Pfam" id="PF05979">
    <property type="entry name" value="DUF896"/>
    <property type="match status" value="1"/>
</dbReference>
<dbReference type="HOGENOM" id="CLU_173137_1_0_0"/>
<keyword evidence="2" id="KW-0472">Membrane</keyword>
<dbReference type="PANTHER" id="PTHR37300:SF1">
    <property type="entry name" value="UPF0291 PROTEIN YNZC"/>
    <property type="match status" value="1"/>
</dbReference>
<reference evidence="3 4" key="1">
    <citation type="submission" date="2009-09" db="EMBL/GenBank/DDBJ databases">
        <authorList>
            <person name="Weinstock G."/>
            <person name="Sodergren E."/>
            <person name="Clifton S."/>
            <person name="Fulton L."/>
            <person name="Fulton B."/>
            <person name="Courtney L."/>
            <person name="Fronick C."/>
            <person name="Harrison M."/>
            <person name="Strong C."/>
            <person name="Farmer C."/>
            <person name="Delahaunty K."/>
            <person name="Markovic C."/>
            <person name="Hall O."/>
            <person name="Minx P."/>
            <person name="Tomlinson C."/>
            <person name="Mitreva M."/>
            <person name="Nelson J."/>
            <person name="Hou S."/>
            <person name="Wollam A."/>
            <person name="Pepin K.H."/>
            <person name="Johnson M."/>
            <person name="Bhonagiri V."/>
            <person name="Nash W.E."/>
            <person name="Warren W."/>
            <person name="Chinwalla A."/>
            <person name="Mardis E.R."/>
            <person name="Wilson R.K."/>
        </authorList>
    </citation>
    <scope>NUCLEOTIDE SEQUENCE [LARGE SCALE GENOMIC DNA]</scope>
    <source>
        <strain evidence="3 4">F0254</strain>
    </source>
</reference>
<keyword evidence="2" id="KW-0812">Transmembrane</keyword>
<comment type="caution">
    <text evidence="3">The sequence shown here is derived from an EMBL/GenBank/DDBJ whole genome shotgun (WGS) entry which is preliminary data.</text>
</comment>
<dbReference type="Proteomes" id="UP000006233">
    <property type="component" value="Unassembled WGS sequence"/>
</dbReference>
<keyword evidence="2" id="KW-1133">Transmembrane helix</keyword>
<dbReference type="EMBL" id="ACVB02000008">
    <property type="protein sequence ID" value="EEX75080.1"/>
    <property type="molecule type" value="Genomic_DNA"/>
</dbReference>
<dbReference type="SUPFAM" id="SSF158221">
    <property type="entry name" value="YnzC-like"/>
    <property type="match status" value="1"/>
</dbReference>
<evidence type="ECO:0000256" key="1">
    <source>
        <dbReference type="ARBA" id="ARBA00022490"/>
    </source>
</evidence>
<evidence type="ECO:0000313" key="4">
    <source>
        <dbReference type="Proteomes" id="UP000006233"/>
    </source>
</evidence>
<protein>
    <submittedName>
        <fullName evidence="3">Uncharacterized protein</fullName>
    </submittedName>
</protein>
<accession>C9MX64</accession>
<evidence type="ECO:0000313" key="3">
    <source>
        <dbReference type="EMBL" id="EEX75080.1"/>
    </source>
</evidence>
<dbReference type="eggNOG" id="COG4224">
    <property type="taxonomic scope" value="Bacteria"/>
</dbReference>
<dbReference type="AlphaFoldDB" id="C9MX64"/>
<name>C9MX64_9FUSO</name>
<feature type="transmembrane region" description="Helical" evidence="2">
    <location>
        <begin position="6"/>
        <end position="22"/>
    </location>
</feature>
<dbReference type="HAMAP" id="MF_01103">
    <property type="entry name" value="UPF0291"/>
    <property type="match status" value="1"/>
</dbReference>
<dbReference type="STRING" id="634994.GCWU000323_01135"/>
<dbReference type="Gene3D" id="1.10.287.540">
    <property type="entry name" value="Helix hairpin bin"/>
    <property type="match status" value="1"/>
</dbReference>
<sequence>MLISAIIIYRFFAVLLVTVMFFRKETRKMEDIIKKVNEFSKLARERELTEEEKKEREKYRKMYIEKFKESVRGHLDSIKVVRVDDDGNPIGDDGNVIEPEA</sequence>
<evidence type="ECO:0000256" key="2">
    <source>
        <dbReference type="SAM" id="Phobius"/>
    </source>
</evidence>
<dbReference type="InterPro" id="IPR009242">
    <property type="entry name" value="DUF896"/>
</dbReference>
<keyword evidence="1" id="KW-0963">Cytoplasm</keyword>
<proteinExistence type="inferred from homology"/>
<organism evidence="3 4">
    <name type="scientific">Leptotrichia hofstadii F0254</name>
    <dbReference type="NCBI Taxonomy" id="634994"/>
    <lineage>
        <taxon>Bacteria</taxon>
        <taxon>Fusobacteriati</taxon>
        <taxon>Fusobacteriota</taxon>
        <taxon>Fusobacteriia</taxon>
        <taxon>Fusobacteriales</taxon>
        <taxon>Leptotrichiaceae</taxon>
        <taxon>Leptotrichia</taxon>
    </lineage>
</organism>
<dbReference type="PANTHER" id="PTHR37300">
    <property type="entry name" value="UPF0291 PROTEIN CBO2609/CLC_2481"/>
    <property type="match status" value="1"/>
</dbReference>
<gene>
    <name evidence="3" type="ORF">GCWU000323_01135</name>
</gene>